<dbReference type="InterPro" id="IPR005727">
    <property type="entry name" value="Ribosomal_uL22_bac/chlpt-type"/>
</dbReference>
<evidence type="ECO:0000313" key="12">
    <source>
        <dbReference type="EMBL" id="OWK36393.1"/>
    </source>
</evidence>
<organism evidence="12 13">
    <name type="scientific">Fimbriiglobus ruber</name>
    <dbReference type="NCBI Taxonomy" id="1908690"/>
    <lineage>
        <taxon>Bacteria</taxon>
        <taxon>Pseudomonadati</taxon>
        <taxon>Planctomycetota</taxon>
        <taxon>Planctomycetia</taxon>
        <taxon>Gemmatales</taxon>
        <taxon>Gemmataceae</taxon>
        <taxon>Fimbriiglobus</taxon>
    </lineage>
</organism>
<name>A0A225D5Y8_9BACT</name>
<evidence type="ECO:0000256" key="10">
    <source>
        <dbReference type="RuleBase" id="RU004008"/>
    </source>
</evidence>
<keyword evidence="13" id="KW-1185">Reference proteome</keyword>
<comment type="similarity">
    <text evidence="1 7 8">Belongs to the universal ribosomal protein uL22 family.</text>
</comment>
<comment type="caution">
    <text evidence="12">The sequence shown here is derived from an EMBL/GenBank/DDBJ whole genome shotgun (WGS) entry which is preliminary data.</text>
</comment>
<dbReference type="AlphaFoldDB" id="A0A225D5Y8"/>
<dbReference type="GO" id="GO:0006412">
    <property type="term" value="P:translation"/>
    <property type="evidence" value="ECO:0007669"/>
    <property type="project" value="UniProtKB-UniRule"/>
</dbReference>
<evidence type="ECO:0000256" key="5">
    <source>
        <dbReference type="ARBA" id="ARBA00023274"/>
    </source>
</evidence>
<dbReference type="GO" id="GO:0019843">
    <property type="term" value="F:rRNA binding"/>
    <property type="evidence" value="ECO:0007669"/>
    <property type="project" value="UniProtKB-UniRule"/>
</dbReference>
<comment type="function">
    <text evidence="7">The globular domain of the protein is located near the polypeptide exit tunnel on the outside of the subunit, while an extended beta-hairpin is found that lines the wall of the exit tunnel in the center of the 70S ribosome.</text>
</comment>
<feature type="compositionally biased region" description="Low complexity" evidence="11">
    <location>
        <begin position="161"/>
        <end position="170"/>
    </location>
</feature>
<comment type="subunit">
    <text evidence="7 9">Part of the 50S ribosomal subunit.</text>
</comment>
<dbReference type="InterPro" id="IPR001063">
    <property type="entry name" value="Ribosomal_uL22"/>
</dbReference>
<proteinExistence type="inferred from homology"/>
<dbReference type="HAMAP" id="MF_01331_B">
    <property type="entry name" value="Ribosomal_uL22_B"/>
    <property type="match status" value="1"/>
</dbReference>
<dbReference type="InterPro" id="IPR047867">
    <property type="entry name" value="Ribosomal_uL22_bac/org-type"/>
</dbReference>
<dbReference type="GO" id="GO:0022625">
    <property type="term" value="C:cytosolic large ribosomal subunit"/>
    <property type="evidence" value="ECO:0007669"/>
    <property type="project" value="TreeGrafter"/>
</dbReference>
<dbReference type="PANTHER" id="PTHR13501">
    <property type="entry name" value="CHLOROPLAST 50S RIBOSOMAL PROTEIN L22-RELATED"/>
    <property type="match status" value="1"/>
</dbReference>
<feature type="region of interest" description="Disordered" evidence="11">
    <location>
        <begin position="125"/>
        <end position="170"/>
    </location>
</feature>
<feature type="compositionally biased region" description="Low complexity" evidence="11">
    <location>
        <begin position="128"/>
        <end position="153"/>
    </location>
</feature>
<dbReference type="NCBIfam" id="TIGR01044">
    <property type="entry name" value="rplV_bact"/>
    <property type="match status" value="1"/>
</dbReference>
<evidence type="ECO:0000313" key="13">
    <source>
        <dbReference type="Proteomes" id="UP000214646"/>
    </source>
</evidence>
<evidence type="ECO:0000256" key="6">
    <source>
        <dbReference type="ARBA" id="ARBA00035207"/>
    </source>
</evidence>
<keyword evidence="4 7" id="KW-0689">Ribosomal protein</keyword>
<dbReference type="InterPro" id="IPR036394">
    <property type="entry name" value="Ribosomal_uL22_sf"/>
</dbReference>
<evidence type="ECO:0000256" key="8">
    <source>
        <dbReference type="RuleBase" id="RU004005"/>
    </source>
</evidence>
<evidence type="ECO:0000256" key="11">
    <source>
        <dbReference type="SAM" id="MobiDB-lite"/>
    </source>
</evidence>
<dbReference type="RefSeq" id="WP_088259404.1">
    <property type="nucleotide sequence ID" value="NZ_NIDE01000017.1"/>
</dbReference>
<evidence type="ECO:0000256" key="9">
    <source>
        <dbReference type="RuleBase" id="RU004006"/>
    </source>
</evidence>
<dbReference type="Gene3D" id="3.90.470.10">
    <property type="entry name" value="Ribosomal protein L22/L17"/>
    <property type="match status" value="1"/>
</dbReference>
<comment type="function">
    <text evidence="7 10">This protein binds specifically to 23S rRNA; its binding is stimulated by other ribosomal proteins, e.g., L4, L17, and L20. It is important during the early stages of 50S assembly. It makes multiple contacts with different domains of the 23S rRNA in the assembled 50S subunit and ribosome.</text>
</comment>
<dbReference type="GO" id="GO:0003735">
    <property type="term" value="F:structural constituent of ribosome"/>
    <property type="evidence" value="ECO:0007669"/>
    <property type="project" value="InterPro"/>
</dbReference>
<dbReference type="Pfam" id="PF00237">
    <property type="entry name" value="Ribosomal_L22"/>
    <property type="match status" value="1"/>
</dbReference>
<keyword evidence="2 7" id="KW-0699">rRNA-binding</keyword>
<gene>
    <name evidence="7" type="primary">rplV</name>
    <name evidence="12" type="ORF">FRUB_08956</name>
</gene>
<dbReference type="Proteomes" id="UP000214646">
    <property type="component" value="Unassembled WGS sequence"/>
</dbReference>
<evidence type="ECO:0000256" key="3">
    <source>
        <dbReference type="ARBA" id="ARBA00022884"/>
    </source>
</evidence>
<sequence length="170" mass="18352">MFYKAKHRFADVSPRKMRPFAQLIRGKNVDEAIEALRFYPNRGARLIEAVVKSAIGNAEDQGCRDLEELVVTECRIDGGPMFKRIRPRARGTAFGIKRRLAHIIVTLTDIEAMETAIEAEATRELADEAAAASTPALPPASHTPTPAATTPATETPPAPATPEGIPPAQG</sequence>
<keyword evidence="5 7" id="KW-0687">Ribonucleoprotein</keyword>
<accession>A0A225D5Y8</accession>
<evidence type="ECO:0000256" key="7">
    <source>
        <dbReference type="HAMAP-Rule" id="MF_01331"/>
    </source>
</evidence>
<dbReference type="EMBL" id="NIDE01000017">
    <property type="protein sequence ID" value="OWK36393.1"/>
    <property type="molecule type" value="Genomic_DNA"/>
</dbReference>
<evidence type="ECO:0000256" key="2">
    <source>
        <dbReference type="ARBA" id="ARBA00022730"/>
    </source>
</evidence>
<protein>
    <recommendedName>
        <fullName evidence="6 7">Large ribosomal subunit protein uL22</fullName>
    </recommendedName>
</protein>
<evidence type="ECO:0000256" key="4">
    <source>
        <dbReference type="ARBA" id="ARBA00022980"/>
    </source>
</evidence>
<dbReference type="SUPFAM" id="SSF54843">
    <property type="entry name" value="Ribosomal protein L22"/>
    <property type="match status" value="1"/>
</dbReference>
<dbReference type="CDD" id="cd00336">
    <property type="entry name" value="Ribosomal_L22"/>
    <property type="match status" value="1"/>
</dbReference>
<keyword evidence="3 7" id="KW-0694">RNA-binding</keyword>
<evidence type="ECO:0000256" key="1">
    <source>
        <dbReference type="ARBA" id="ARBA00009451"/>
    </source>
</evidence>
<reference evidence="13" key="1">
    <citation type="submission" date="2017-06" db="EMBL/GenBank/DDBJ databases">
        <title>Genome analysis of Fimbriiglobus ruber SP5, the first member of the order Planctomycetales with confirmed chitinolytic capability.</title>
        <authorList>
            <person name="Ravin N.V."/>
            <person name="Rakitin A.L."/>
            <person name="Ivanova A.A."/>
            <person name="Beletsky A.V."/>
            <person name="Kulichevskaya I.S."/>
            <person name="Mardanov A.V."/>
            <person name="Dedysh S.N."/>
        </authorList>
    </citation>
    <scope>NUCLEOTIDE SEQUENCE [LARGE SCALE GENOMIC DNA]</scope>
    <source>
        <strain evidence="13">SP5</strain>
    </source>
</reference>
<dbReference type="PANTHER" id="PTHR13501:SF8">
    <property type="entry name" value="LARGE RIBOSOMAL SUBUNIT PROTEIN UL22M"/>
    <property type="match status" value="1"/>
</dbReference>